<dbReference type="EMBL" id="GL871242">
    <property type="protein sequence ID" value="EGC31611.1"/>
    <property type="molecule type" value="Genomic_DNA"/>
</dbReference>
<dbReference type="RefSeq" id="XP_003291869.1">
    <property type="nucleotide sequence ID" value="XM_003291821.1"/>
</dbReference>
<keyword evidence="1" id="KW-1133">Transmembrane helix</keyword>
<organism evidence="2 3">
    <name type="scientific">Dictyostelium purpureum</name>
    <name type="common">Slime mold</name>
    <dbReference type="NCBI Taxonomy" id="5786"/>
    <lineage>
        <taxon>Eukaryota</taxon>
        <taxon>Amoebozoa</taxon>
        <taxon>Evosea</taxon>
        <taxon>Eumycetozoa</taxon>
        <taxon>Dictyostelia</taxon>
        <taxon>Dictyosteliales</taxon>
        <taxon>Dictyosteliaceae</taxon>
        <taxon>Dictyostelium</taxon>
    </lineage>
</organism>
<evidence type="ECO:0000313" key="2">
    <source>
        <dbReference type="EMBL" id="EGC31611.1"/>
    </source>
</evidence>
<name>F0ZWR9_DICPU</name>
<evidence type="ECO:0000256" key="1">
    <source>
        <dbReference type="SAM" id="Phobius"/>
    </source>
</evidence>
<keyword evidence="3" id="KW-1185">Reference proteome</keyword>
<sequence length="193" mass="22898">MMNFYQIKYDVGYFGEIKEYSRLFPLELVEVLTLQEYSLIVDSLNSIIKLPPYLSILNSLVLFIIIPLNIFLFIFHRNSLVQIVLLIVMLVLFLCLVVFNAYEYLMPKKKIKNFMCELNIEFNKKNISFEIDSRYIVMVFFNYQDHYNIPQPFSKMQMIDLPSIVQNGDYYIKIDFEENINCSDKIRGEGDTT</sequence>
<dbReference type="Proteomes" id="UP000001064">
    <property type="component" value="Unassembled WGS sequence"/>
</dbReference>
<feature type="transmembrane region" description="Helical" evidence="1">
    <location>
        <begin position="53"/>
        <end position="74"/>
    </location>
</feature>
<feature type="transmembrane region" description="Helical" evidence="1">
    <location>
        <begin position="80"/>
        <end position="102"/>
    </location>
</feature>
<keyword evidence="1" id="KW-0472">Membrane</keyword>
<dbReference type="KEGG" id="dpp:DICPUDRAFT_82519"/>
<accession>F0ZWR9</accession>
<dbReference type="FunCoup" id="F0ZWR9">
    <property type="interactions" value="937"/>
</dbReference>
<dbReference type="InParanoid" id="F0ZWR9"/>
<dbReference type="AlphaFoldDB" id="F0ZWR9"/>
<dbReference type="VEuPathDB" id="AmoebaDB:DICPUDRAFT_82519"/>
<dbReference type="eggNOG" id="ENOG502RIN2">
    <property type="taxonomic scope" value="Eukaryota"/>
</dbReference>
<proteinExistence type="predicted"/>
<evidence type="ECO:0000313" key="3">
    <source>
        <dbReference type="Proteomes" id="UP000001064"/>
    </source>
</evidence>
<reference evidence="3" key="1">
    <citation type="journal article" date="2011" name="Genome Biol.">
        <title>Comparative genomics of the social amoebae Dictyostelium discoideum and Dictyostelium purpureum.</title>
        <authorList>
            <consortium name="US DOE Joint Genome Institute (JGI-PGF)"/>
            <person name="Sucgang R."/>
            <person name="Kuo A."/>
            <person name="Tian X."/>
            <person name="Salerno W."/>
            <person name="Parikh A."/>
            <person name="Feasley C.L."/>
            <person name="Dalin E."/>
            <person name="Tu H."/>
            <person name="Huang E."/>
            <person name="Barry K."/>
            <person name="Lindquist E."/>
            <person name="Shapiro H."/>
            <person name="Bruce D."/>
            <person name="Schmutz J."/>
            <person name="Salamov A."/>
            <person name="Fey P."/>
            <person name="Gaudet P."/>
            <person name="Anjard C."/>
            <person name="Babu M.M."/>
            <person name="Basu S."/>
            <person name="Bushmanova Y."/>
            <person name="van der Wel H."/>
            <person name="Katoh-Kurasawa M."/>
            <person name="Dinh C."/>
            <person name="Coutinho P.M."/>
            <person name="Saito T."/>
            <person name="Elias M."/>
            <person name="Schaap P."/>
            <person name="Kay R.R."/>
            <person name="Henrissat B."/>
            <person name="Eichinger L."/>
            <person name="Rivero F."/>
            <person name="Putnam N.H."/>
            <person name="West C.M."/>
            <person name="Loomis W.F."/>
            <person name="Chisholm R.L."/>
            <person name="Shaulsky G."/>
            <person name="Strassmann J.E."/>
            <person name="Queller D.C."/>
            <person name="Kuspa A."/>
            <person name="Grigoriev I.V."/>
        </authorList>
    </citation>
    <scope>NUCLEOTIDE SEQUENCE [LARGE SCALE GENOMIC DNA]</scope>
    <source>
        <strain evidence="3">QSDP1</strain>
    </source>
</reference>
<keyword evidence="1" id="KW-0812">Transmembrane</keyword>
<gene>
    <name evidence="2" type="ORF">DICPUDRAFT_82519</name>
</gene>
<protein>
    <submittedName>
        <fullName evidence="2">Uncharacterized protein</fullName>
    </submittedName>
</protein>
<dbReference type="GeneID" id="10505617"/>